<evidence type="ECO:0000313" key="3">
    <source>
        <dbReference type="Proteomes" id="UP000645555"/>
    </source>
</evidence>
<dbReference type="Proteomes" id="UP000645555">
    <property type="component" value="Unassembled WGS sequence"/>
</dbReference>
<keyword evidence="3" id="KW-1185">Reference proteome</keyword>
<sequence>MPDVECTQCRKPVRSALARARRVGSQCWRKLRPDQRAAITELTRRGWSLGPREARAALDRPAPAGTGQLPISDEEDS</sequence>
<reference evidence="2" key="2">
    <citation type="submission" date="2020-09" db="EMBL/GenBank/DDBJ databases">
        <authorList>
            <person name="Sun Q."/>
            <person name="Ohkuma M."/>
        </authorList>
    </citation>
    <scope>NUCLEOTIDE SEQUENCE</scope>
    <source>
        <strain evidence="2">JCM 4956</strain>
    </source>
</reference>
<evidence type="ECO:0000256" key="1">
    <source>
        <dbReference type="SAM" id="MobiDB-lite"/>
    </source>
</evidence>
<dbReference type="RefSeq" id="WP_190040270.1">
    <property type="nucleotide sequence ID" value="NZ_BMWD01000057.1"/>
</dbReference>
<protein>
    <submittedName>
        <fullName evidence="2">Uncharacterized protein</fullName>
    </submittedName>
</protein>
<comment type="caution">
    <text evidence="2">The sequence shown here is derived from an EMBL/GenBank/DDBJ whole genome shotgun (WGS) entry which is preliminary data.</text>
</comment>
<dbReference type="EMBL" id="BMWD01000057">
    <property type="protein sequence ID" value="GGX99104.1"/>
    <property type="molecule type" value="Genomic_DNA"/>
</dbReference>
<feature type="region of interest" description="Disordered" evidence="1">
    <location>
        <begin position="52"/>
        <end position="77"/>
    </location>
</feature>
<reference evidence="2" key="1">
    <citation type="journal article" date="2014" name="Int. J. Syst. Evol. Microbiol.">
        <title>Complete genome sequence of Corynebacterium casei LMG S-19264T (=DSM 44701T), isolated from a smear-ripened cheese.</title>
        <authorList>
            <consortium name="US DOE Joint Genome Institute (JGI-PGF)"/>
            <person name="Walter F."/>
            <person name="Albersmeier A."/>
            <person name="Kalinowski J."/>
            <person name="Ruckert C."/>
        </authorList>
    </citation>
    <scope>NUCLEOTIDE SEQUENCE</scope>
    <source>
        <strain evidence="2">JCM 4956</strain>
    </source>
</reference>
<proteinExistence type="predicted"/>
<gene>
    <name evidence="2" type="ORF">GCM10010515_76590</name>
</gene>
<organism evidence="2 3">
    <name type="scientific">Streptomyces fructofermentans</name>
    <dbReference type="NCBI Taxonomy" id="152141"/>
    <lineage>
        <taxon>Bacteria</taxon>
        <taxon>Bacillati</taxon>
        <taxon>Actinomycetota</taxon>
        <taxon>Actinomycetes</taxon>
        <taxon>Kitasatosporales</taxon>
        <taxon>Streptomycetaceae</taxon>
        <taxon>Streptomyces</taxon>
    </lineage>
</organism>
<accession>A0A918NW37</accession>
<evidence type="ECO:0000313" key="2">
    <source>
        <dbReference type="EMBL" id="GGX99104.1"/>
    </source>
</evidence>
<dbReference type="AlphaFoldDB" id="A0A918NW37"/>
<name>A0A918NW37_9ACTN</name>